<feature type="active site" evidence="9">
    <location>
        <position position="339"/>
    </location>
</feature>
<dbReference type="SMART" id="SM00710">
    <property type="entry name" value="PbH1"/>
    <property type="match status" value="6"/>
</dbReference>
<evidence type="ECO:0000256" key="6">
    <source>
        <dbReference type="ARBA" id="ARBA00022801"/>
    </source>
</evidence>
<dbReference type="InterPro" id="IPR002885">
    <property type="entry name" value="PPR_rpt"/>
</dbReference>
<dbReference type="GO" id="GO:0005975">
    <property type="term" value="P:carbohydrate metabolic process"/>
    <property type="evidence" value="ECO:0007669"/>
    <property type="project" value="InterPro"/>
</dbReference>
<dbReference type="InterPro" id="IPR011990">
    <property type="entry name" value="TPR-like_helical_dom_sf"/>
</dbReference>
<dbReference type="InterPro" id="IPR046849">
    <property type="entry name" value="E2_motif"/>
</dbReference>
<dbReference type="GO" id="GO:0009451">
    <property type="term" value="P:RNA modification"/>
    <property type="evidence" value="ECO:0007669"/>
    <property type="project" value="InterPro"/>
</dbReference>
<feature type="domain" description="DYW" evidence="12">
    <location>
        <begin position="1123"/>
        <end position="1215"/>
    </location>
</feature>
<dbReference type="InterPro" id="IPR006626">
    <property type="entry name" value="PbH1"/>
</dbReference>
<dbReference type="NCBIfam" id="TIGR00756">
    <property type="entry name" value="PPR"/>
    <property type="match status" value="7"/>
</dbReference>
<reference evidence="13" key="1">
    <citation type="journal article" date="2023" name="Mol. Ecol. Resour.">
        <title>Chromosome-level genome assembly of a triploid poplar Populus alba 'Berolinensis'.</title>
        <authorList>
            <person name="Chen S."/>
            <person name="Yu Y."/>
            <person name="Wang X."/>
            <person name="Wang S."/>
            <person name="Zhang T."/>
            <person name="Zhou Y."/>
            <person name="He R."/>
            <person name="Meng N."/>
            <person name="Wang Y."/>
            <person name="Liu W."/>
            <person name="Liu Z."/>
            <person name="Liu J."/>
            <person name="Guo Q."/>
            <person name="Huang H."/>
            <person name="Sederoff R.R."/>
            <person name="Wang G."/>
            <person name="Qu G."/>
            <person name="Chen S."/>
        </authorList>
    </citation>
    <scope>NUCLEOTIDE SEQUENCE</scope>
    <source>
        <strain evidence="13">SC-2020</strain>
    </source>
</reference>
<dbReference type="Proteomes" id="UP001164929">
    <property type="component" value="Chromosome 5"/>
</dbReference>
<evidence type="ECO:0000256" key="11">
    <source>
        <dbReference type="SAM" id="MobiDB-lite"/>
    </source>
</evidence>
<evidence type="ECO:0000259" key="12">
    <source>
        <dbReference type="Pfam" id="PF14432"/>
    </source>
</evidence>
<evidence type="ECO:0000256" key="7">
    <source>
        <dbReference type="ARBA" id="ARBA00023295"/>
    </source>
</evidence>
<dbReference type="SUPFAM" id="SSF51126">
    <property type="entry name" value="Pectin lyase-like"/>
    <property type="match status" value="1"/>
</dbReference>
<dbReference type="Pfam" id="PF20430">
    <property type="entry name" value="Eplus_motif"/>
    <property type="match status" value="1"/>
</dbReference>
<dbReference type="AlphaFoldDB" id="A0AAD6QSR7"/>
<evidence type="ECO:0000256" key="4">
    <source>
        <dbReference type="ARBA" id="ARBA00022512"/>
    </source>
</evidence>
<keyword evidence="14" id="KW-1185">Reference proteome</keyword>
<feature type="compositionally biased region" description="Low complexity" evidence="11">
    <location>
        <begin position="56"/>
        <end position="65"/>
    </location>
</feature>
<feature type="repeat" description="PPR" evidence="8">
    <location>
        <begin position="808"/>
        <end position="842"/>
    </location>
</feature>
<evidence type="ECO:0000256" key="8">
    <source>
        <dbReference type="PROSITE-ProRule" id="PRU00708"/>
    </source>
</evidence>
<dbReference type="Gene3D" id="2.160.20.10">
    <property type="entry name" value="Single-stranded right-handed beta-helix, Pectin lyase-like"/>
    <property type="match status" value="1"/>
</dbReference>
<gene>
    <name evidence="13" type="ORF">NC653_012605</name>
</gene>
<dbReference type="GO" id="GO:0003723">
    <property type="term" value="F:RNA binding"/>
    <property type="evidence" value="ECO:0007669"/>
    <property type="project" value="InterPro"/>
</dbReference>
<keyword evidence="6 10" id="KW-0378">Hydrolase</keyword>
<feature type="region of interest" description="Disordered" evidence="11">
    <location>
        <begin position="46"/>
        <end position="73"/>
    </location>
</feature>
<dbReference type="InterPro" id="IPR046848">
    <property type="entry name" value="E_motif"/>
</dbReference>
<keyword evidence="5" id="KW-0677">Repeat</keyword>
<comment type="similarity">
    <text evidence="2">Belongs to the PPR family. PCMP-H subfamily.</text>
</comment>
<keyword evidence="4" id="KW-0134">Cell wall</keyword>
<dbReference type="InterPro" id="IPR011050">
    <property type="entry name" value="Pectin_lyase_fold/virulence"/>
</dbReference>
<dbReference type="InterPro" id="IPR012334">
    <property type="entry name" value="Pectin_lyas_fold"/>
</dbReference>
<keyword evidence="4" id="KW-0964">Secreted</keyword>
<comment type="caution">
    <text evidence="13">The sequence shown here is derived from an EMBL/GenBank/DDBJ whole genome shotgun (WGS) entry which is preliminary data.</text>
</comment>
<dbReference type="InterPro" id="IPR032867">
    <property type="entry name" value="DYW_dom"/>
</dbReference>
<dbReference type="PANTHER" id="PTHR47926:SF373">
    <property type="entry name" value="TETRATRICOPEPTIDE-LIKE HELICAL DOMAIN SUPERFAMILY, DYW DOMAIN-CONTAINING PROTEIN"/>
    <property type="match status" value="1"/>
</dbReference>
<accession>A0AAD6QSR7</accession>
<feature type="region of interest" description="Disordered" evidence="11">
    <location>
        <begin position="560"/>
        <end position="587"/>
    </location>
</feature>
<feature type="repeat" description="PPR" evidence="8">
    <location>
        <begin position="740"/>
        <end position="774"/>
    </location>
</feature>
<dbReference type="GO" id="GO:0004650">
    <property type="term" value="F:polygalacturonase activity"/>
    <property type="evidence" value="ECO:0007669"/>
    <property type="project" value="InterPro"/>
</dbReference>
<dbReference type="PANTHER" id="PTHR47926">
    <property type="entry name" value="PENTATRICOPEPTIDE REPEAT-CONTAINING PROTEIN"/>
    <property type="match status" value="1"/>
</dbReference>
<dbReference type="Gene3D" id="1.25.40.10">
    <property type="entry name" value="Tetratricopeptide repeat domain"/>
    <property type="match status" value="5"/>
</dbReference>
<evidence type="ECO:0000256" key="1">
    <source>
        <dbReference type="ARBA" id="ARBA00004191"/>
    </source>
</evidence>
<evidence type="ECO:0000256" key="2">
    <source>
        <dbReference type="ARBA" id="ARBA00006643"/>
    </source>
</evidence>
<dbReference type="InterPro" id="IPR000743">
    <property type="entry name" value="Glyco_hydro_28"/>
</dbReference>
<feature type="repeat" description="PPR" evidence="8">
    <location>
        <begin position="944"/>
        <end position="978"/>
    </location>
</feature>
<dbReference type="GO" id="GO:0008270">
    <property type="term" value="F:zinc ion binding"/>
    <property type="evidence" value="ECO:0007669"/>
    <property type="project" value="InterPro"/>
</dbReference>
<dbReference type="Pfam" id="PF14432">
    <property type="entry name" value="DYW_deaminase"/>
    <property type="match status" value="1"/>
</dbReference>
<evidence type="ECO:0000256" key="3">
    <source>
        <dbReference type="ARBA" id="ARBA00008834"/>
    </source>
</evidence>
<dbReference type="PROSITE" id="PS00502">
    <property type="entry name" value="POLYGALACTURONASE"/>
    <property type="match status" value="1"/>
</dbReference>
<dbReference type="FunFam" id="1.25.40.10:FF:000344">
    <property type="entry name" value="Pentatricopeptide repeat-containing protein"/>
    <property type="match status" value="1"/>
</dbReference>
<keyword evidence="7 10" id="KW-0326">Glycosidase</keyword>
<evidence type="ECO:0000256" key="9">
    <source>
        <dbReference type="PROSITE-ProRule" id="PRU10052"/>
    </source>
</evidence>
<evidence type="ECO:0000313" key="13">
    <source>
        <dbReference type="EMBL" id="KAJ6995788.1"/>
    </source>
</evidence>
<dbReference type="Pfam" id="PF20431">
    <property type="entry name" value="E_motif"/>
    <property type="match status" value="1"/>
</dbReference>
<dbReference type="PROSITE" id="PS51375">
    <property type="entry name" value="PPR"/>
    <property type="match status" value="6"/>
</dbReference>
<dbReference type="Pfam" id="PF13041">
    <property type="entry name" value="PPR_2"/>
    <property type="match status" value="4"/>
</dbReference>
<comment type="subcellular location">
    <subcellularLocation>
        <location evidence="1">Secreted</location>
        <location evidence="1">Cell wall</location>
    </subcellularLocation>
</comment>
<feature type="repeat" description="PPR" evidence="8">
    <location>
        <begin position="909"/>
        <end position="943"/>
    </location>
</feature>
<dbReference type="Pfam" id="PF01535">
    <property type="entry name" value="PPR"/>
    <property type="match status" value="2"/>
</dbReference>
<organism evidence="13 14">
    <name type="scientific">Populus alba x Populus x berolinensis</name>
    <dbReference type="NCBI Taxonomy" id="444605"/>
    <lineage>
        <taxon>Eukaryota</taxon>
        <taxon>Viridiplantae</taxon>
        <taxon>Streptophyta</taxon>
        <taxon>Embryophyta</taxon>
        <taxon>Tracheophyta</taxon>
        <taxon>Spermatophyta</taxon>
        <taxon>Magnoliopsida</taxon>
        <taxon>eudicotyledons</taxon>
        <taxon>Gunneridae</taxon>
        <taxon>Pentapetalae</taxon>
        <taxon>rosids</taxon>
        <taxon>fabids</taxon>
        <taxon>Malpighiales</taxon>
        <taxon>Salicaceae</taxon>
        <taxon>Saliceae</taxon>
        <taxon>Populus</taxon>
    </lineage>
</organism>
<dbReference type="Pfam" id="PF00295">
    <property type="entry name" value="Glyco_hydro_28"/>
    <property type="match status" value="2"/>
</dbReference>
<evidence type="ECO:0000256" key="10">
    <source>
        <dbReference type="RuleBase" id="RU361169"/>
    </source>
</evidence>
<protein>
    <recommendedName>
        <fullName evidence="12">DYW domain-containing protein</fullName>
    </recommendedName>
</protein>
<comment type="similarity">
    <text evidence="3 10">Belongs to the glycosyl hydrolase 28 family.</text>
</comment>
<evidence type="ECO:0000256" key="5">
    <source>
        <dbReference type="ARBA" id="ARBA00022737"/>
    </source>
</evidence>
<feature type="repeat" description="PPR" evidence="8">
    <location>
        <begin position="639"/>
        <end position="673"/>
    </location>
</feature>
<sequence length="1215" mass="134682">MVTMTLSKIFLLAFSFFSLFFFTYTEGRVHTKSRSKHSDIVSHVSLPPAPAPQAPVSPSYYKDSPSPSPSPSPIQRNIARVYNVLSFGAVGDGVTDDTQAFKMAWDTACPQNESAILLAPGDYSFMILPAIFTGPCKTSLVFQIDGTIMPPDGPESWPSKMNKRQWLVFYRINGMSMQGGGVIDGRGEKWWNLPCKPHKGINGTTLPGPCDSPVAIRFFTSSNLTVQGLRVKNSPQFHFRFDNCQNVIVQMLSIKSPAQSPNTDGIHIENTNNVQIHNSVVSNGINSLDFRTFLHHLHEFHSLSSIFSSAFSTAGDDCVSIGAGCHNVDIKNITCGPSHGISIGSLGIRNSRACVSNITVTDSVIKHSDNGVRIKTWQGGYGSVSKITFHNIHMETVRNPIIIDQYYCQTRNCSNQTSAVYISDILYTNIKGTYDIRSPPLHLACSDSVPCTNLRLSEIELLPAQGQFMANPFCWNAYGAMQNLTIPPVPCLLDGIPQFLPQNNIDQCQNNLYQTRIAGLVGAYRLASCGAFDITYMAPSDEAELMHIVATAAAINDTEPAASGSQGQWNWNNSFPEQQSNRTGGQKNAKTLKKLHSKILIDQNLHPNPSLGIKLMRAYAACGEPCYTRHIFDEITDKNVVFFNVMIRSYVNNGLYQDALLVFITMANQGFYPDNYTYPCVLKACSVSGNLRVGMQIHGDVVKLGLDMNLYIGNGLVSMYGKCKCLDAARRVLDEMPRRDMVSWNSMVAGYAQNGRFNDALKLCREMEDLKLKPDAGTMGSLLPAVTNTSCDNVLYVKDMFVKLKEKSLISWNVMIAVYVNNAMPNEAVDLYLQMQVHGVEPDAVSISSVLPACGDLSAAVLGSQIHDYVERKKLRPNLLLENALIDMYAKCGCLKEARAVFDEMMFRDVVSWTSMISAYGMSGQGKDAVALFKKMRDSGFTPDWIAFVSVLAACSHAGLVDEGRYCFNLMAEYGITPGIEHYNCMVDLLGRAGKIDEAYHLTRQMPMEPNERVWGSLLSACRVYSNMNIALLAADHLFQLAPEQSGYYVLLSNIYAKAGRWQDVETVRSIMNRKGVKKIPGNSNVEINDHVYTFLAGDQSHTQSKEIYKALDVLVGRMKELGYMPETDSALHDVEEEDKECHLAVHSEKLAIVFAIMNTKPGSTIRITKNIRVCGDCHVATKLISKIAEREIIIRDTHRFHHFRDGVCSCGDYW</sequence>
<dbReference type="FunFam" id="1.25.40.10:FF:002148">
    <property type="entry name" value="Pentatricopeptide repeat-containing protein At2g29760, chloroplastic"/>
    <property type="match status" value="1"/>
</dbReference>
<dbReference type="EMBL" id="JAQIZT010000005">
    <property type="protein sequence ID" value="KAJ6995788.1"/>
    <property type="molecule type" value="Genomic_DNA"/>
</dbReference>
<name>A0AAD6QSR7_9ROSI</name>
<proteinExistence type="inferred from homology"/>
<evidence type="ECO:0000313" key="14">
    <source>
        <dbReference type="Proteomes" id="UP001164929"/>
    </source>
</evidence>
<feature type="compositionally biased region" description="Polar residues" evidence="11">
    <location>
        <begin position="563"/>
        <end position="587"/>
    </location>
</feature>
<dbReference type="InterPro" id="IPR046960">
    <property type="entry name" value="PPR_At4g14850-like_plant"/>
</dbReference>
<feature type="repeat" description="PPR" evidence="8">
    <location>
        <begin position="878"/>
        <end position="908"/>
    </location>
</feature>